<dbReference type="AlphaFoldDB" id="A0A9D4RYA3"/>
<dbReference type="Proteomes" id="UP000828390">
    <property type="component" value="Unassembled WGS sequence"/>
</dbReference>
<name>A0A9D4RYA3_DREPO</name>
<feature type="region of interest" description="Disordered" evidence="1">
    <location>
        <begin position="1"/>
        <end position="50"/>
    </location>
</feature>
<dbReference type="EMBL" id="JAIWYP010000001">
    <property type="protein sequence ID" value="KAH3883378.1"/>
    <property type="molecule type" value="Genomic_DNA"/>
</dbReference>
<feature type="compositionally biased region" description="Low complexity" evidence="1">
    <location>
        <begin position="9"/>
        <end position="19"/>
    </location>
</feature>
<sequence length="67" mass="7311">MAYKEVQNSKKPPSKSVSVANQTSSVSEDTPKTVPNKGQCSTPTSSMSKETELIREVLSILQELNEI</sequence>
<evidence type="ECO:0000256" key="1">
    <source>
        <dbReference type="SAM" id="MobiDB-lite"/>
    </source>
</evidence>
<reference evidence="2" key="2">
    <citation type="submission" date="2020-11" db="EMBL/GenBank/DDBJ databases">
        <authorList>
            <person name="McCartney M.A."/>
            <person name="Auch B."/>
            <person name="Kono T."/>
            <person name="Mallez S."/>
            <person name="Becker A."/>
            <person name="Gohl D.M."/>
            <person name="Silverstein K.A.T."/>
            <person name="Koren S."/>
            <person name="Bechman K.B."/>
            <person name="Herman A."/>
            <person name="Abrahante J.E."/>
            <person name="Garbe J."/>
        </authorList>
    </citation>
    <scope>NUCLEOTIDE SEQUENCE</scope>
    <source>
        <strain evidence="2">Duluth1</strain>
        <tissue evidence="2">Whole animal</tissue>
    </source>
</reference>
<proteinExistence type="predicted"/>
<evidence type="ECO:0000313" key="3">
    <source>
        <dbReference type="Proteomes" id="UP000828390"/>
    </source>
</evidence>
<protein>
    <submittedName>
        <fullName evidence="2">Uncharacterized protein</fullName>
    </submittedName>
</protein>
<evidence type="ECO:0000313" key="2">
    <source>
        <dbReference type="EMBL" id="KAH3883378.1"/>
    </source>
</evidence>
<feature type="compositionally biased region" description="Polar residues" evidence="1">
    <location>
        <begin position="36"/>
        <end position="48"/>
    </location>
</feature>
<reference evidence="2" key="1">
    <citation type="journal article" date="2019" name="bioRxiv">
        <title>The Genome of the Zebra Mussel, Dreissena polymorpha: A Resource for Invasive Species Research.</title>
        <authorList>
            <person name="McCartney M.A."/>
            <person name="Auch B."/>
            <person name="Kono T."/>
            <person name="Mallez S."/>
            <person name="Zhang Y."/>
            <person name="Obille A."/>
            <person name="Becker A."/>
            <person name="Abrahante J.E."/>
            <person name="Garbe J."/>
            <person name="Badalamenti J.P."/>
            <person name="Herman A."/>
            <person name="Mangelson H."/>
            <person name="Liachko I."/>
            <person name="Sullivan S."/>
            <person name="Sone E.D."/>
            <person name="Koren S."/>
            <person name="Silverstein K.A.T."/>
            <person name="Beckman K.B."/>
            <person name="Gohl D.M."/>
        </authorList>
    </citation>
    <scope>NUCLEOTIDE SEQUENCE</scope>
    <source>
        <strain evidence="2">Duluth1</strain>
        <tissue evidence="2">Whole animal</tissue>
    </source>
</reference>
<gene>
    <name evidence="2" type="ORF">DPMN_007333</name>
</gene>
<accession>A0A9D4RYA3</accession>
<organism evidence="2 3">
    <name type="scientific">Dreissena polymorpha</name>
    <name type="common">Zebra mussel</name>
    <name type="synonym">Mytilus polymorpha</name>
    <dbReference type="NCBI Taxonomy" id="45954"/>
    <lineage>
        <taxon>Eukaryota</taxon>
        <taxon>Metazoa</taxon>
        <taxon>Spiralia</taxon>
        <taxon>Lophotrochozoa</taxon>
        <taxon>Mollusca</taxon>
        <taxon>Bivalvia</taxon>
        <taxon>Autobranchia</taxon>
        <taxon>Heteroconchia</taxon>
        <taxon>Euheterodonta</taxon>
        <taxon>Imparidentia</taxon>
        <taxon>Neoheterodontei</taxon>
        <taxon>Myida</taxon>
        <taxon>Dreissenoidea</taxon>
        <taxon>Dreissenidae</taxon>
        <taxon>Dreissena</taxon>
    </lineage>
</organism>
<comment type="caution">
    <text evidence="2">The sequence shown here is derived from an EMBL/GenBank/DDBJ whole genome shotgun (WGS) entry which is preliminary data.</text>
</comment>
<keyword evidence="3" id="KW-1185">Reference proteome</keyword>